<gene>
    <name evidence="4" type="ORF">BCR38DRAFT_484642</name>
</gene>
<dbReference type="RefSeq" id="XP_040716336.1">
    <property type="nucleotide sequence ID" value="XM_040863773.1"/>
</dbReference>
<dbReference type="PROSITE" id="PS00036">
    <property type="entry name" value="BZIP_BASIC"/>
    <property type="match status" value="1"/>
</dbReference>
<keyword evidence="5" id="KW-1185">Reference proteome</keyword>
<name>A0A1Y2E1G3_9PEZI</name>
<dbReference type="InterPro" id="IPR004827">
    <property type="entry name" value="bZIP"/>
</dbReference>
<dbReference type="SUPFAM" id="SSF57959">
    <property type="entry name" value="Leucine zipper domain"/>
    <property type="match status" value="1"/>
</dbReference>
<dbReference type="GO" id="GO:0003700">
    <property type="term" value="F:DNA-binding transcription factor activity"/>
    <property type="evidence" value="ECO:0007669"/>
    <property type="project" value="InterPro"/>
</dbReference>
<dbReference type="SMART" id="SM00338">
    <property type="entry name" value="BRLZ"/>
    <property type="match status" value="1"/>
</dbReference>
<dbReference type="Proteomes" id="UP000193689">
    <property type="component" value="Unassembled WGS sequence"/>
</dbReference>
<comment type="caution">
    <text evidence="4">The sequence shown here is derived from an EMBL/GenBank/DDBJ whole genome shotgun (WGS) entry which is preliminary data.</text>
</comment>
<evidence type="ECO:0000256" key="2">
    <source>
        <dbReference type="SAM" id="MobiDB-lite"/>
    </source>
</evidence>
<protein>
    <recommendedName>
        <fullName evidence="3">BZIP domain-containing protein</fullName>
    </recommendedName>
</protein>
<organism evidence="4 5">
    <name type="scientific">Pseudomassariella vexata</name>
    <dbReference type="NCBI Taxonomy" id="1141098"/>
    <lineage>
        <taxon>Eukaryota</taxon>
        <taxon>Fungi</taxon>
        <taxon>Dikarya</taxon>
        <taxon>Ascomycota</taxon>
        <taxon>Pezizomycotina</taxon>
        <taxon>Sordariomycetes</taxon>
        <taxon>Xylariomycetidae</taxon>
        <taxon>Amphisphaeriales</taxon>
        <taxon>Pseudomassariaceae</taxon>
        <taxon>Pseudomassariella</taxon>
    </lineage>
</organism>
<feature type="compositionally biased region" description="Polar residues" evidence="2">
    <location>
        <begin position="8"/>
        <end position="18"/>
    </location>
</feature>
<dbReference type="CDD" id="cd14686">
    <property type="entry name" value="bZIP"/>
    <property type="match status" value="1"/>
</dbReference>
<reference evidence="4 5" key="1">
    <citation type="submission" date="2016-07" db="EMBL/GenBank/DDBJ databases">
        <title>Pervasive Adenine N6-methylation of Active Genes in Fungi.</title>
        <authorList>
            <consortium name="DOE Joint Genome Institute"/>
            <person name="Mondo S.J."/>
            <person name="Dannebaum R.O."/>
            <person name="Kuo R.C."/>
            <person name="Labutti K."/>
            <person name="Haridas S."/>
            <person name="Kuo A."/>
            <person name="Salamov A."/>
            <person name="Ahrendt S.R."/>
            <person name="Lipzen A."/>
            <person name="Sullivan W."/>
            <person name="Andreopoulos W.B."/>
            <person name="Clum A."/>
            <person name="Lindquist E."/>
            <person name="Daum C."/>
            <person name="Ramamoorthy G.K."/>
            <person name="Gryganskyi A."/>
            <person name="Culley D."/>
            <person name="Magnuson J.K."/>
            <person name="James T.Y."/>
            <person name="O'Malley M.A."/>
            <person name="Stajich J.E."/>
            <person name="Spatafora J.W."/>
            <person name="Visel A."/>
            <person name="Grigoriev I.V."/>
        </authorList>
    </citation>
    <scope>NUCLEOTIDE SEQUENCE [LARGE SCALE GENOMIC DNA]</scope>
    <source>
        <strain evidence="4 5">CBS 129021</strain>
    </source>
</reference>
<dbReference type="Pfam" id="PF07716">
    <property type="entry name" value="bZIP_2"/>
    <property type="match status" value="1"/>
</dbReference>
<dbReference type="InParanoid" id="A0A1Y2E1G3"/>
<dbReference type="AlphaFoldDB" id="A0A1Y2E1G3"/>
<keyword evidence="1" id="KW-0175">Coiled coil</keyword>
<evidence type="ECO:0000313" key="4">
    <source>
        <dbReference type="EMBL" id="ORY65184.1"/>
    </source>
</evidence>
<feature type="coiled-coil region" evidence="1">
    <location>
        <begin position="304"/>
        <end position="421"/>
    </location>
</feature>
<dbReference type="EMBL" id="MCFJ01000006">
    <property type="protein sequence ID" value="ORY65184.1"/>
    <property type="molecule type" value="Genomic_DNA"/>
</dbReference>
<evidence type="ECO:0000256" key="1">
    <source>
        <dbReference type="SAM" id="Coils"/>
    </source>
</evidence>
<sequence length="443" mass="48979">MDSLRGQLASQQQPNSYADDSGIDLSSFDWDLPCAQQQQLQQEESLLDFEALQAFVENGHLDEALGITTTEASQHVETQPGYSVNSPATGQPTFENIQLASQGLKFPPVNPPTTGGLTFENTEPAGQGLTFPPITSPAIGGPIYEDIQPASRGLTFPPVRHPDSLGCALPRPQLSDSQQPVTVTATPAGAQSTDQADEAGLNTNLTIMERHDKFLVEQAAEQKDIQAEIDRANATAKRPYPAKKPEAAKSLPTLVKKNRSRSSSSTQTMTRAGIARKKGRAAPTQVPWILIDQETMSLDEVEQAKQVNNQLAEVNQSRIRERNNASAARSRARKRQELMDLEDKVETLEAELEEARRLGGGSQAVQQAQLQQAQRQLQQLQQQHLQNNEQINRLTQAVSRQQQLEADAERLAEELQAMTLDRNRWKSIVDDIKKRFQVKEQAE</sequence>
<accession>A0A1Y2E1G3</accession>
<dbReference type="InterPro" id="IPR046347">
    <property type="entry name" value="bZIP_sf"/>
</dbReference>
<evidence type="ECO:0000259" key="3">
    <source>
        <dbReference type="PROSITE" id="PS50217"/>
    </source>
</evidence>
<feature type="domain" description="BZIP" evidence="3">
    <location>
        <begin position="313"/>
        <end position="357"/>
    </location>
</feature>
<dbReference type="Gene3D" id="3.30.160.60">
    <property type="entry name" value="Classic Zinc Finger"/>
    <property type="match status" value="1"/>
</dbReference>
<evidence type="ECO:0000313" key="5">
    <source>
        <dbReference type="Proteomes" id="UP000193689"/>
    </source>
</evidence>
<dbReference type="GeneID" id="63779985"/>
<dbReference type="PROSITE" id="PS50217">
    <property type="entry name" value="BZIP"/>
    <property type="match status" value="1"/>
</dbReference>
<feature type="region of interest" description="Disordered" evidence="2">
    <location>
        <begin position="255"/>
        <end position="279"/>
    </location>
</feature>
<proteinExistence type="predicted"/>
<feature type="region of interest" description="Disordered" evidence="2">
    <location>
        <begin position="1"/>
        <end position="24"/>
    </location>
</feature>